<dbReference type="SMART" id="SM00271">
    <property type="entry name" value="DnaJ"/>
    <property type="match status" value="1"/>
</dbReference>
<dbReference type="Gene3D" id="1.10.287.110">
    <property type="entry name" value="DnaJ domain"/>
    <property type="match status" value="1"/>
</dbReference>
<keyword evidence="2" id="KW-0472">Membrane</keyword>
<feature type="compositionally biased region" description="Low complexity" evidence="1">
    <location>
        <begin position="358"/>
        <end position="373"/>
    </location>
</feature>
<keyword evidence="5" id="KW-1185">Reference proteome</keyword>
<dbReference type="Pfam" id="PF11926">
    <property type="entry name" value="DUF3444"/>
    <property type="match status" value="1"/>
</dbReference>
<dbReference type="InterPro" id="IPR001623">
    <property type="entry name" value="DnaJ_domain"/>
</dbReference>
<keyword evidence="2" id="KW-0812">Transmembrane</keyword>
<dbReference type="CDD" id="cd06257">
    <property type="entry name" value="DnaJ"/>
    <property type="match status" value="1"/>
</dbReference>
<reference evidence="4 5" key="1">
    <citation type="journal article" date="2015" name="Proc. Natl. Acad. Sci. U.S.A.">
        <title>The resurrection genome of Boea hygrometrica: A blueprint for survival of dehydration.</title>
        <authorList>
            <person name="Xiao L."/>
            <person name="Yang G."/>
            <person name="Zhang L."/>
            <person name="Yang X."/>
            <person name="Zhao S."/>
            <person name="Ji Z."/>
            <person name="Zhou Q."/>
            <person name="Hu M."/>
            <person name="Wang Y."/>
            <person name="Chen M."/>
            <person name="Xu Y."/>
            <person name="Jin H."/>
            <person name="Xiao X."/>
            <person name="Hu G."/>
            <person name="Bao F."/>
            <person name="Hu Y."/>
            <person name="Wan P."/>
            <person name="Li L."/>
            <person name="Deng X."/>
            <person name="Kuang T."/>
            <person name="Xiang C."/>
            <person name="Zhu J.K."/>
            <person name="Oliver M.J."/>
            <person name="He Y."/>
        </authorList>
    </citation>
    <scope>NUCLEOTIDE SEQUENCE [LARGE SCALE GENOMIC DNA]</scope>
    <source>
        <strain evidence="5">cv. XS01</strain>
    </source>
</reference>
<evidence type="ECO:0000313" key="5">
    <source>
        <dbReference type="Proteomes" id="UP000250235"/>
    </source>
</evidence>
<dbReference type="PRINTS" id="PR00625">
    <property type="entry name" value="JDOMAIN"/>
</dbReference>
<proteinExistence type="predicted"/>
<feature type="transmembrane region" description="Helical" evidence="2">
    <location>
        <begin position="26"/>
        <end position="43"/>
    </location>
</feature>
<feature type="region of interest" description="Disordered" evidence="1">
    <location>
        <begin position="346"/>
        <end position="383"/>
    </location>
</feature>
<evidence type="ECO:0000256" key="2">
    <source>
        <dbReference type="SAM" id="Phobius"/>
    </source>
</evidence>
<dbReference type="OrthoDB" id="66964at2759"/>
<keyword evidence="4" id="KW-0346">Stress response</keyword>
<name>A0A2Z7CIE3_9LAMI</name>
<sequence>MEVDKSDKDGKEPKTTLSQVYCERTFCFRFVVYAVVGFFSILWDLQEQASADSGLVLADLFGQEEALRLKTLAEQKYAKNNIQSALKYAKRAHKLKPSLEGLSEMITAFKILSAAATPIFPATTESTSIVPPDYYRILQLERFSHINSIKKQYKKLALTLHPDKNPLPASEEAFKFVGEAVRVLSDKIRRKEYDMRLRIVMQSQTEGVAGVGAETFWTACSACRLLHKFERIYMGHSLMCPRCKKCFKAVEVKENPGIGENVEDMEVDEGVGAGPTRISARIQERLLKGEKVGLFEKFDLGTKRTISSVRKPLESPGEKVERYEDQDGAVVKGLRLKRVEDVRNSGENGDGAGLTIVGKSSSGYGRSSSDCASRMPKRAKVHEEETMTLAQMQTLIKQKKADVDKLGLEKKKDNNEKHKEAGDRKKMTRKSNNEKLKAKGKETKEKKMLSMNVNSDSHSTSKDRNLEVTKKRASKNQLDMEIEALRASKKGDLVIMRVEDSEFHDFDNSRKARSFKKGQVWAVYDDDDGMPRHYALINDVSVNPFEVSLSWLELEYKGDEELMLRQKMGCISCGRFKVSRKVMVKYRNLFSHIVDNERAARALYRIYPKKGSIWALYIADESNTERGNLGVENKRCYNIIISLSSYSDIHGLSIALLEKVDGFRTVFKRREVGARAVQWLGKDDIKLFSHQIPAKKLSGDENTNLPKDCWELDPASLSL</sequence>
<feature type="compositionally biased region" description="Basic and acidic residues" evidence="1">
    <location>
        <begin position="406"/>
        <end position="448"/>
    </location>
</feature>
<keyword evidence="2" id="KW-1133">Transmembrane helix</keyword>
<gene>
    <name evidence="4" type="ORF">F511_10568</name>
</gene>
<protein>
    <submittedName>
        <fullName evidence="4">DNAJ heat shock N-terminal domain-containing protein</fullName>
    </submittedName>
</protein>
<feature type="domain" description="J" evidence="3">
    <location>
        <begin position="133"/>
        <end position="197"/>
    </location>
</feature>
<organism evidence="4 5">
    <name type="scientific">Dorcoceras hygrometricum</name>
    <dbReference type="NCBI Taxonomy" id="472368"/>
    <lineage>
        <taxon>Eukaryota</taxon>
        <taxon>Viridiplantae</taxon>
        <taxon>Streptophyta</taxon>
        <taxon>Embryophyta</taxon>
        <taxon>Tracheophyta</taxon>
        <taxon>Spermatophyta</taxon>
        <taxon>Magnoliopsida</taxon>
        <taxon>eudicotyledons</taxon>
        <taxon>Gunneridae</taxon>
        <taxon>Pentapetalae</taxon>
        <taxon>asterids</taxon>
        <taxon>lamiids</taxon>
        <taxon>Lamiales</taxon>
        <taxon>Gesneriaceae</taxon>
        <taxon>Didymocarpoideae</taxon>
        <taxon>Trichosporeae</taxon>
        <taxon>Loxocarpinae</taxon>
        <taxon>Dorcoceras</taxon>
    </lineage>
</organism>
<feature type="compositionally biased region" description="Basic and acidic residues" evidence="1">
    <location>
        <begin position="459"/>
        <end position="469"/>
    </location>
</feature>
<evidence type="ECO:0000259" key="3">
    <source>
        <dbReference type="PROSITE" id="PS50076"/>
    </source>
</evidence>
<dbReference type="SUPFAM" id="SSF46565">
    <property type="entry name" value="Chaperone J-domain"/>
    <property type="match status" value="1"/>
</dbReference>
<dbReference type="PANTHER" id="PTHR44137:SF24">
    <property type="entry name" value="DNAJ HEAT SHOCK N-TERMINAL DOMAIN-CONTAINING PROTEIN"/>
    <property type="match status" value="1"/>
</dbReference>
<dbReference type="PANTHER" id="PTHR44137">
    <property type="entry name" value="BNAC03G44070D PROTEIN"/>
    <property type="match status" value="1"/>
</dbReference>
<dbReference type="Pfam" id="PF00226">
    <property type="entry name" value="DnaJ"/>
    <property type="match status" value="1"/>
</dbReference>
<accession>A0A2Z7CIE3</accession>
<dbReference type="InterPro" id="IPR024593">
    <property type="entry name" value="DUF3444"/>
</dbReference>
<evidence type="ECO:0000256" key="1">
    <source>
        <dbReference type="SAM" id="MobiDB-lite"/>
    </source>
</evidence>
<evidence type="ECO:0000313" key="4">
    <source>
        <dbReference type="EMBL" id="KZV46463.1"/>
    </source>
</evidence>
<feature type="region of interest" description="Disordered" evidence="1">
    <location>
        <begin position="406"/>
        <end position="469"/>
    </location>
</feature>
<dbReference type="InterPro" id="IPR036869">
    <property type="entry name" value="J_dom_sf"/>
</dbReference>
<dbReference type="Proteomes" id="UP000250235">
    <property type="component" value="Unassembled WGS sequence"/>
</dbReference>
<dbReference type="AlphaFoldDB" id="A0A2Z7CIE3"/>
<dbReference type="PROSITE" id="PS50076">
    <property type="entry name" value="DNAJ_2"/>
    <property type="match status" value="1"/>
</dbReference>
<dbReference type="EMBL" id="KQ995661">
    <property type="protein sequence ID" value="KZV46463.1"/>
    <property type="molecule type" value="Genomic_DNA"/>
</dbReference>